<dbReference type="Proteomes" id="UP000184184">
    <property type="component" value="Unassembled WGS sequence"/>
</dbReference>
<organism evidence="2 3">
    <name type="scientific">Gracilibacillus kekensis</name>
    <dbReference type="NCBI Taxonomy" id="1027249"/>
    <lineage>
        <taxon>Bacteria</taxon>
        <taxon>Bacillati</taxon>
        <taxon>Bacillota</taxon>
        <taxon>Bacilli</taxon>
        <taxon>Bacillales</taxon>
        <taxon>Bacillaceae</taxon>
        <taxon>Gracilibacillus</taxon>
    </lineage>
</organism>
<dbReference type="Gene3D" id="1.25.40.10">
    <property type="entry name" value="Tetratricopeptide repeat domain"/>
    <property type="match status" value="2"/>
</dbReference>
<keyword evidence="3" id="KW-1185">Reference proteome</keyword>
<proteinExistence type="predicted"/>
<name>A0A1M7MWH2_9BACI</name>
<feature type="repeat" description="TPR" evidence="1">
    <location>
        <begin position="18"/>
        <end position="51"/>
    </location>
</feature>
<dbReference type="PROSITE" id="PS50005">
    <property type="entry name" value="TPR"/>
    <property type="match status" value="1"/>
</dbReference>
<evidence type="ECO:0000313" key="2">
    <source>
        <dbReference type="EMBL" id="SHM95411.1"/>
    </source>
</evidence>
<sequence length="334" mass="39727">MQNPNKLEGNIIPFIPEGDFYFSKGVEAYQKKKFDLSLKWFQKAISEKPENPLYQCQASIVYTEIGSYHLANQLLTKVLSKHGEEYIDCYYLIANNYAHLGLLEDATKYAQIYLEKAPDGDFQEEANTLLELLDFSEEEEEDDDWTLEEEDDLIIYQETAFYHLEREEWEEAIAVLEEMLTLFPEFSQARHEYHYALFFIGEREEAITLEKEYLEEHPDNLFSCMNLAIFYKHEDKQSKYDYYMEMLANIYPIHEQQKLRIAVTFAQVGLYQQALDRFKMLHKSKLKGHPSYYRWYSTCQYYLGMEDSAMRLWKEGCKQHNILSVQSPAWEKGE</sequence>
<evidence type="ECO:0008006" key="4">
    <source>
        <dbReference type="Google" id="ProtNLM"/>
    </source>
</evidence>
<dbReference type="InterPro" id="IPR011990">
    <property type="entry name" value="TPR-like_helical_dom_sf"/>
</dbReference>
<protein>
    <recommendedName>
        <fullName evidence="4">Tetratricopeptide repeat-containing protein</fullName>
    </recommendedName>
</protein>
<dbReference type="EMBL" id="FRCZ01000002">
    <property type="protein sequence ID" value="SHM95411.1"/>
    <property type="molecule type" value="Genomic_DNA"/>
</dbReference>
<gene>
    <name evidence="2" type="ORF">SAMN05216179_1400</name>
</gene>
<dbReference type="PANTHER" id="PTHR12558:SF13">
    <property type="entry name" value="CELL DIVISION CYCLE PROTEIN 27 HOMOLOG"/>
    <property type="match status" value="1"/>
</dbReference>
<evidence type="ECO:0000313" key="3">
    <source>
        <dbReference type="Proteomes" id="UP000184184"/>
    </source>
</evidence>
<dbReference type="AlphaFoldDB" id="A0A1M7MWH2"/>
<dbReference type="InterPro" id="IPR019734">
    <property type="entry name" value="TPR_rpt"/>
</dbReference>
<dbReference type="STRING" id="1027249.SAMN05216179_1400"/>
<dbReference type="PANTHER" id="PTHR12558">
    <property type="entry name" value="CELL DIVISION CYCLE 16,23,27"/>
    <property type="match status" value="1"/>
</dbReference>
<evidence type="ECO:0000256" key="1">
    <source>
        <dbReference type="PROSITE-ProRule" id="PRU00339"/>
    </source>
</evidence>
<reference evidence="2 3" key="1">
    <citation type="submission" date="2016-11" db="EMBL/GenBank/DDBJ databases">
        <authorList>
            <person name="Jaros S."/>
            <person name="Januszkiewicz K."/>
            <person name="Wedrychowicz H."/>
        </authorList>
    </citation>
    <scope>NUCLEOTIDE SEQUENCE [LARGE SCALE GENOMIC DNA]</scope>
    <source>
        <strain evidence="2 3">CGMCC 1.10681</strain>
    </source>
</reference>
<accession>A0A1M7MWH2</accession>
<keyword evidence="1" id="KW-0802">TPR repeat</keyword>
<dbReference type="SUPFAM" id="SSF48452">
    <property type="entry name" value="TPR-like"/>
    <property type="match status" value="2"/>
</dbReference>
<dbReference type="OrthoDB" id="600613at2"/>
<dbReference type="SMART" id="SM00028">
    <property type="entry name" value="TPR"/>
    <property type="match status" value="3"/>
</dbReference>
<dbReference type="RefSeq" id="WP_073201055.1">
    <property type="nucleotide sequence ID" value="NZ_FRCZ01000002.1"/>
</dbReference>